<reference evidence="7" key="1">
    <citation type="submission" date="2019-10" db="EMBL/GenBank/DDBJ databases">
        <authorList>
            <person name="Nor Muhammad N."/>
        </authorList>
    </citation>
    <scope>NUCLEOTIDE SEQUENCE</scope>
</reference>
<comment type="similarity">
    <text evidence="2 6">Belongs to the terpene synthase family.</text>
</comment>
<evidence type="ECO:0000256" key="5">
    <source>
        <dbReference type="ARBA" id="ARBA00023239"/>
    </source>
</evidence>
<comment type="cofactor">
    <cofactor evidence="1 6">
        <name>Mg(2+)</name>
        <dbReference type="ChEBI" id="CHEBI:18420"/>
    </cofactor>
</comment>
<keyword evidence="3 6" id="KW-0479">Metal-binding</keyword>
<keyword evidence="5 6" id="KW-0456">Lyase</keyword>
<evidence type="ECO:0000256" key="1">
    <source>
        <dbReference type="ARBA" id="ARBA00001946"/>
    </source>
</evidence>
<dbReference type="AlphaFoldDB" id="A0A5K1JWF5"/>
<dbReference type="GO" id="GO:0008299">
    <property type="term" value="P:isoprenoid biosynthetic process"/>
    <property type="evidence" value="ECO:0007669"/>
    <property type="project" value="UniProtKB-ARBA"/>
</dbReference>
<name>A0A5K1JWF5_9APHY</name>
<dbReference type="InterPro" id="IPR034686">
    <property type="entry name" value="Terpene_cyclase-like_2"/>
</dbReference>
<accession>A0A5K1JWF5</accession>
<dbReference type="Pfam" id="PF19086">
    <property type="entry name" value="Terpene_syn_C_2"/>
    <property type="match status" value="1"/>
</dbReference>
<dbReference type="InterPro" id="IPR008949">
    <property type="entry name" value="Isoprenoid_synthase_dom_sf"/>
</dbReference>
<keyword evidence="4 6" id="KW-0460">Magnesium</keyword>
<gene>
    <name evidence="7" type="primary">Q7Z868</name>
</gene>
<sequence length="373" mass="42125">MTIPSYLRMPNLLSHWRWKGRLNPLREEVAAEGNAWFRSFTPFEPKSQRAFDLCNFGLFSGLLLPDAPREHLRTGLDLLNLFFIIDEYTDVQPSHVVGEMMGACIDAMRNPTKPRPEGEVILAEMVRQFWERALSFSTPLGAEWFVEVFTEYLSSVVEVAEWRDRGSPELTLEEYVAIRIKDVGVLPTQAIGGLYFSIPEAVFADPTVREAMRIGCELTMIDNVSPSECNETQPLKPLSYNVQDLTSYNREQATGIGGFNLVTVVMHTFDLSLDGAVQWLEQRSDELTASFDAHLAAVPSFSPEIDAQLQMYLDHVGNVRRAVWDWSFASGRYFGDRGPEYARTGLVPLLPKKGQSCEDSIKVLSMEEELAKL</sequence>
<evidence type="ECO:0000313" key="7">
    <source>
        <dbReference type="EMBL" id="VWO96340.1"/>
    </source>
</evidence>
<organism evidence="7">
    <name type="scientific">Ganoderma boninense</name>
    <dbReference type="NCBI Taxonomy" id="34458"/>
    <lineage>
        <taxon>Eukaryota</taxon>
        <taxon>Fungi</taxon>
        <taxon>Dikarya</taxon>
        <taxon>Basidiomycota</taxon>
        <taxon>Agaricomycotina</taxon>
        <taxon>Agaricomycetes</taxon>
        <taxon>Polyporales</taxon>
        <taxon>Polyporaceae</taxon>
        <taxon>Ganoderma</taxon>
    </lineage>
</organism>
<dbReference type="GO" id="GO:0046872">
    <property type="term" value="F:metal ion binding"/>
    <property type="evidence" value="ECO:0007669"/>
    <property type="project" value="UniProtKB-KW"/>
</dbReference>
<evidence type="ECO:0000256" key="4">
    <source>
        <dbReference type="ARBA" id="ARBA00022842"/>
    </source>
</evidence>
<dbReference type="Gene3D" id="1.10.600.10">
    <property type="entry name" value="Farnesyl Diphosphate Synthase"/>
    <property type="match status" value="1"/>
</dbReference>
<dbReference type="PANTHER" id="PTHR35201:SF4">
    <property type="entry name" value="BETA-PINACENE SYNTHASE-RELATED"/>
    <property type="match status" value="1"/>
</dbReference>
<evidence type="ECO:0000256" key="3">
    <source>
        <dbReference type="ARBA" id="ARBA00022723"/>
    </source>
</evidence>
<dbReference type="PANTHER" id="PTHR35201">
    <property type="entry name" value="TERPENE SYNTHASE"/>
    <property type="match status" value="1"/>
</dbReference>
<evidence type="ECO:0000256" key="6">
    <source>
        <dbReference type="RuleBase" id="RU366034"/>
    </source>
</evidence>
<dbReference type="SUPFAM" id="SSF48576">
    <property type="entry name" value="Terpenoid synthases"/>
    <property type="match status" value="1"/>
</dbReference>
<protein>
    <recommendedName>
        <fullName evidence="6">Terpene synthase</fullName>
        <ecNumber evidence="6">4.2.3.-</ecNumber>
    </recommendedName>
</protein>
<evidence type="ECO:0000256" key="2">
    <source>
        <dbReference type="ARBA" id="ARBA00006333"/>
    </source>
</evidence>
<dbReference type="GO" id="GO:0010333">
    <property type="term" value="F:terpene synthase activity"/>
    <property type="evidence" value="ECO:0007669"/>
    <property type="project" value="InterPro"/>
</dbReference>
<dbReference type="EC" id="4.2.3.-" evidence="6"/>
<proteinExistence type="inferred from homology"/>
<dbReference type="EMBL" id="LR725555">
    <property type="protein sequence ID" value="VWO96340.1"/>
    <property type="molecule type" value="Genomic_DNA"/>
</dbReference>